<keyword evidence="2" id="KW-1185">Reference proteome</keyword>
<accession>A0A1D1VDK6</accession>
<protein>
    <submittedName>
        <fullName evidence="1">Uncharacterized protein</fullName>
    </submittedName>
</protein>
<comment type="caution">
    <text evidence="1">The sequence shown here is derived from an EMBL/GenBank/DDBJ whole genome shotgun (WGS) entry which is preliminary data.</text>
</comment>
<evidence type="ECO:0000313" key="2">
    <source>
        <dbReference type="Proteomes" id="UP000186922"/>
    </source>
</evidence>
<organism evidence="1 2">
    <name type="scientific">Ramazzottius varieornatus</name>
    <name type="common">Water bear</name>
    <name type="synonym">Tardigrade</name>
    <dbReference type="NCBI Taxonomy" id="947166"/>
    <lineage>
        <taxon>Eukaryota</taxon>
        <taxon>Metazoa</taxon>
        <taxon>Ecdysozoa</taxon>
        <taxon>Tardigrada</taxon>
        <taxon>Eutardigrada</taxon>
        <taxon>Parachela</taxon>
        <taxon>Hypsibioidea</taxon>
        <taxon>Ramazzottiidae</taxon>
        <taxon>Ramazzottius</taxon>
    </lineage>
</organism>
<dbReference type="Proteomes" id="UP000186922">
    <property type="component" value="Unassembled WGS sequence"/>
</dbReference>
<dbReference type="EMBL" id="BDGG01000004">
    <property type="protein sequence ID" value="GAU97817.1"/>
    <property type="molecule type" value="Genomic_DNA"/>
</dbReference>
<dbReference type="AlphaFoldDB" id="A0A1D1VDK6"/>
<sequence length="50" mass="6003">MRLREPQNQWRTYHEKAATPVTQSMQQLRIAILRTGNRHLRIINISNTME</sequence>
<evidence type="ECO:0000313" key="1">
    <source>
        <dbReference type="EMBL" id="GAU97817.1"/>
    </source>
</evidence>
<gene>
    <name evidence="1" type="primary">RvY_09048-1</name>
    <name evidence="1" type="synonym">RvY_09048.1</name>
    <name evidence="1" type="ORF">RvY_09048</name>
</gene>
<name>A0A1D1VDK6_RAMVA</name>
<proteinExistence type="predicted"/>
<reference evidence="1 2" key="1">
    <citation type="journal article" date="2016" name="Nat. Commun.">
        <title>Extremotolerant tardigrade genome and improved radiotolerance of human cultured cells by tardigrade-unique protein.</title>
        <authorList>
            <person name="Hashimoto T."/>
            <person name="Horikawa D.D."/>
            <person name="Saito Y."/>
            <person name="Kuwahara H."/>
            <person name="Kozuka-Hata H."/>
            <person name="Shin-I T."/>
            <person name="Minakuchi Y."/>
            <person name="Ohishi K."/>
            <person name="Motoyama A."/>
            <person name="Aizu T."/>
            <person name="Enomoto A."/>
            <person name="Kondo K."/>
            <person name="Tanaka S."/>
            <person name="Hara Y."/>
            <person name="Koshikawa S."/>
            <person name="Sagara H."/>
            <person name="Miura T."/>
            <person name="Yokobori S."/>
            <person name="Miyagawa K."/>
            <person name="Suzuki Y."/>
            <person name="Kubo T."/>
            <person name="Oyama M."/>
            <person name="Kohara Y."/>
            <person name="Fujiyama A."/>
            <person name="Arakawa K."/>
            <person name="Katayama T."/>
            <person name="Toyoda A."/>
            <person name="Kunieda T."/>
        </authorList>
    </citation>
    <scope>NUCLEOTIDE SEQUENCE [LARGE SCALE GENOMIC DNA]</scope>
    <source>
        <strain evidence="1 2">YOKOZUNA-1</strain>
    </source>
</reference>